<reference evidence="1" key="1">
    <citation type="submission" date="2022-10" db="EMBL/GenBank/DDBJ databases">
        <title>Culturing micro-colonial fungi from biological soil crusts in the Mojave desert and describing Neophaeococcomyces mojavensis, and introducing the new genera and species Taxawa tesnikishii.</title>
        <authorList>
            <person name="Kurbessoian T."/>
            <person name="Stajich J.E."/>
        </authorList>
    </citation>
    <scope>NUCLEOTIDE SEQUENCE</scope>
    <source>
        <strain evidence="1">JES_115</strain>
    </source>
</reference>
<protein>
    <submittedName>
        <fullName evidence="1">Uncharacterized protein</fullName>
    </submittedName>
</protein>
<comment type="caution">
    <text evidence="1">The sequence shown here is derived from an EMBL/GenBank/DDBJ whole genome shotgun (WGS) entry which is preliminary data.</text>
</comment>
<accession>A0ACC2YVI5</accession>
<sequence length="456" mass="50026">MATDGDEGVVDALKSNIFLNGLEGSRKIESSVLRWGRTIRTTAFEEDFDDDPYDIVLGADITYDKTVVPWLASTLRELFDLRPSLEAFISATIRNEDTFNAFVYACGTKACVLARPVTALFRASFAHIELSQSSLRPGARDQLSPNRQLSYNTLTVSLSPAMAAQLPSHHRTPSSHHKKAAPPHARPARPTASHKRALSHRPPKSVQLESPSRTDDEEEAMAASFLQYCAFCEKQIIVPNNAILYCSERKDNNKPVVSTPYTSENSPPHTPFANFTFDDLPVHNIVPQRSPTAPNIHRMSSTFSEASEDEHMYSGDESRMSKDTEAARYLRQFQSQDGSSTRTWRPRYNRSSTSTAAYSTAPSLSHTPTSTASASLPYTPSTRPLPLRQNPYNSYGSRSIDLVTPFTAAPTTAPSSLRDYSLKSVATAATSAGVVEAGLLYEKKSSLPPASLSQGV</sequence>
<dbReference type="EMBL" id="JAPDRP010000019">
    <property type="protein sequence ID" value="KAJ9639417.1"/>
    <property type="molecule type" value="Genomic_DNA"/>
</dbReference>
<gene>
    <name evidence="1" type="ORF">H2199_006450</name>
</gene>
<evidence type="ECO:0000313" key="2">
    <source>
        <dbReference type="Proteomes" id="UP001172680"/>
    </source>
</evidence>
<dbReference type="Proteomes" id="UP001172680">
    <property type="component" value="Unassembled WGS sequence"/>
</dbReference>
<organism evidence="1 2">
    <name type="scientific">Coniosporium tulheliwenetii</name>
    <dbReference type="NCBI Taxonomy" id="3383036"/>
    <lineage>
        <taxon>Eukaryota</taxon>
        <taxon>Fungi</taxon>
        <taxon>Dikarya</taxon>
        <taxon>Ascomycota</taxon>
        <taxon>Pezizomycotina</taxon>
        <taxon>Dothideomycetes</taxon>
        <taxon>Dothideomycetes incertae sedis</taxon>
        <taxon>Coniosporium</taxon>
    </lineage>
</organism>
<keyword evidence="2" id="KW-1185">Reference proteome</keyword>
<name>A0ACC2YVI5_9PEZI</name>
<evidence type="ECO:0000313" key="1">
    <source>
        <dbReference type="EMBL" id="KAJ9639417.1"/>
    </source>
</evidence>
<proteinExistence type="predicted"/>